<dbReference type="Proteomes" id="UP001143463">
    <property type="component" value="Unassembled WGS sequence"/>
</dbReference>
<sequence>MPTNQLLDRALDAIPGYRDATTARQRLLEHAEDLARRARGPEGAGATRALANDLATTATDGKKLPDDLHVQAFDAAQAGERLKAGATALRLAAAEVNHRADELIEEHVDFALDVLRAELDELLTAARAAAANLGDARTAEQAVDAGPDAAAALRAIRESAARYRTLRKAHADLIHLAVVGSVPEREGGRPVPRWGRKPGSDLGWWPKEAAAAFPVAGPPVDLPDDDTALMFRVLQLDGVDIADPVTVETRAQTDHDASKPAPVRPNQVITVRPHQDPYKPQIAPDELHPGQGRSKATPARVAAIVNADRNSKGLRRRTGTEW</sequence>
<keyword evidence="3" id="KW-1185">Reference proteome</keyword>
<reference evidence="2" key="1">
    <citation type="journal article" date="2014" name="Int. J. Syst. Evol. Microbiol.">
        <title>Complete genome sequence of Corynebacterium casei LMG S-19264T (=DSM 44701T), isolated from a smear-ripened cheese.</title>
        <authorList>
            <consortium name="US DOE Joint Genome Institute (JGI-PGF)"/>
            <person name="Walter F."/>
            <person name="Albersmeier A."/>
            <person name="Kalinowski J."/>
            <person name="Ruckert C."/>
        </authorList>
    </citation>
    <scope>NUCLEOTIDE SEQUENCE</scope>
    <source>
        <strain evidence="2">VKM Ac-1069</strain>
    </source>
</reference>
<accession>A0A9W6NW87</accession>
<feature type="region of interest" description="Disordered" evidence="1">
    <location>
        <begin position="250"/>
        <end position="298"/>
    </location>
</feature>
<gene>
    <name evidence="2" type="ORF">GCM10017577_24920</name>
</gene>
<evidence type="ECO:0000313" key="2">
    <source>
        <dbReference type="EMBL" id="GLL11351.1"/>
    </source>
</evidence>
<comment type="caution">
    <text evidence="2">The sequence shown here is derived from an EMBL/GenBank/DDBJ whole genome shotgun (WGS) entry which is preliminary data.</text>
</comment>
<reference evidence="2" key="2">
    <citation type="submission" date="2023-01" db="EMBL/GenBank/DDBJ databases">
        <authorList>
            <person name="Sun Q."/>
            <person name="Evtushenko L."/>
        </authorList>
    </citation>
    <scope>NUCLEOTIDE SEQUENCE</scope>
    <source>
        <strain evidence="2">VKM Ac-1069</strain>
    </source>
</reference>
<evidence type="ECO:0000256" key="1">
    <source>
        <dbReference type="SAM" id="MobiDB-lite"/>
    </source>
</evidence>
<organism evidence="2 3">
    <name type="scientific">Pseudonocardia halophobica</name>
    <dbReference type="NCBI Taxonomy" id="29401"/>
    <lineage>
        <taxon>Bacteria</taxon>
        <taxon>Bacillati</taxon>
        <taxon>Actinomycetota</taxon>
        <taxon>Actinomycetes</taxon>
        <taxon>Pseudonocardiales</taxon>
        <taxon>Pseudonocardiaceae</taxon>
        <taxon>Pseudonocardia</taxon>
    </lineage>
</organism>
<dbReference type="EMBL" id="BSFQ01000008">
    <property type="protein sequence ID" value="GLL11351.1"/>
    <property type="molecule type" value="Genomic_DNA"/>
</dbReference>
<dbReference type="RefSeq" id="WP_037046178.1">
    <property type="nucleotide sequence ID" value="NZ_BAAAUZ010000042.1"/>
</dbReference>
<dbReference type="AlphaFoldDB" id="A0A9W6NW87"/>
<evidence type="ECO:0000313" key="3">
    <source>
        <dbReference type="Proteomes" id="UP001143463"/>
    </source>
</evidence>
<proteinExistence type="predicted"/>
<name>A0A9W6NW87_9PSEU</name>
<protein>
    <submittedName>
        <fullName evidence="2">Uncharacterized protein</fullName>
    </submittedName>
</protein>